<keyword evidence="1" id="KW-1133">Transmembrane helix</keyword>
<comment type="caution">
    <text evidence="3">The sequence shown here is derived from an EMBL/GenBank/DDBJ whole genome shotgun (WGS) entry which is preliminary data.</text>
</comment>
<dbReference type="Proteomes" id="UP000712673">
    <property type="component" value="Unassembled WGS sequence"/>
</dbReference>
<evidence type="ECO:0000259" key="2">
    <source>
        <dbReference type="Pfam" id="PF07987"/>
    </source>
</evidence>
<keyword evidence="1" id="KW-0812">Transmembrane</keyword>
<evidence type="ECO:0000313" key="4">
    <source>
        <dbReference type="Proteomes" id="UP000712673"/>
    </source>
</evidence>
<gene>
    <name evidence="3" type="ORF">FJZ47_15795</name>
</gene>
<dbReference type="AlphaFoldDB" id="A0A937W4X5"/>
<evidence type="ECO:0000256" key="1">
    <source>
        <dbReference type="SAM" id="Phobius"/>
    </source>
</evidence>
<keyword evidence="1" id="KW-0472">Membrane</keyword>
<name>A0A937W4X5_UNCTE</name>
<organism evidence="3 4">
    <name type="scientific">Tectimicrobiota bacterium</name>
    <dbReference type="NCBI Taxonomy" id="2528274"/>
    <lineage>
        <taxon>Bacteria</taxon>
        <taxon>Pseudomonadati</taxon>
        <taxon>Nitrospinota/Tectimicrobiota group</taxon>
        <taxon>Candidatus Tectimicrobiota</taxon>
    </lineage>
</organism>
<dbReference type="InterPro" id="IPR012533">
    <property type="entry name" value="YcnI-copper_dom"/>
</dbReference>
<proteinExistence type="predicted"/>
<feature type="domain" description="YncI copper-binding" evidence="2">
    <location>
        <begin position="30"/>
        <end position="144"/>
    </location>
</feature>
<dbReference type="EMBL" id="VGLS01000522">
    <property type="protein sequence ID" value="MBM3225247.1"/>
    <property type="molecule type" value="Genomic_DNA"/>
</dbReference>
<sequence>MHTPGWWQHRRWIGSGLASLILLAATAWGHSDLDPRQSIPSKWETYTVNVPTETESPTVQVRLLVPREFEVEMVGHTPLWQIAKTRDERGYVKDVTWSGSTIPSQTFAEFKLLIRNPSTPGTYRWKIEQGYQDGTVATWDAQTQIVPVASAGGIQRAEEAWRAAQVATTVSLVALGIAIVLILVTALGIVRSARAPAREEQA</sequence>
<dbReference type="Pfam" id="PF07987">
    <property type="entry name" value="DUF1775"/>
    <property type="match status" value="1"/>
</dbReference>
<evidence type="ECO:0000313" key="3">
    <source>
        <dbReference type="EMBL" id="MBM3225247.1"/>
    </source>
</evidence>
<accession>A0A937W4X5</accession>
<dbReference type="Gene3D" id="2.60.40.2230">
    <property type="entry name" value="Uncharacterised protein YcnI-like PF07987, DUF1775"/>
    <property type="match status" value="1"/>
</dbReference>
<feature type="transmembrane region" description="Helical" evidence="1">
    <location>
        <begin position="170"/>
        <end position="190"/>
    </location>
</feature>
<protein>
    <submittedName>
        <fullName evidence="3">DUF1775 domain-containing protein</fullName>
    </submittedName>
</protein>
<reference evidence="3" key="1">
    <citation type="submission" date="2019-03" db="EMBL/GenBank/DDBJ databases">
        <title>Lake Tanganyika Metagenome-Assembled Genomes (MAGs).</title>
        <authorList>
            <person name="Tran P."/>
        </authorList>
    </citation>
    <scope>NUCLEOTIDE SEQUENCE</scope>
    <source>
        <strain evidence="3">K_DeepCast_65m_m2_066</strain>
    </source>
</reference>
<dbReference type="InterPro" id="IPR038507">
    <property type="entry name" value="YcnI-like_sf"/>
</dbReference>